<evidence type="ECO:0000256" key="2">
    <source>
        <dbReference type="ARBA" id="ARBA00022723"/>
    </source>
</evidence>
<comment type="caution">
    <text evidence="6">The sequence shown here is derived from an EMBL/GenBank/DDBJ whole genome shotgun (WGS) entry which is preliminary data.</text>
</comment>
<dbReference type="Pfam" id="PF07748">
    <property type="entry name" value="Glyco_hydro_38C"/>
    <property type="match status" value="1"/>
</dbReference>
<organism evidence="6 7">
    <name type="scientific">Anaerococcus octavius</name>
    <dbReference type="NCBI Taxonomy" id="54007"/>
    <lineage>
        <taxon>Bacteria</taxon>
        <taxon>Bacillati</taxon>
        <taxon>Bacillota</taxon>
        <taxon>Tissierellia</taxon>
        <taxon>Tissierellales</taxon>
        <taxon>Peptoniphilaceae</taxon>
        <taxon>Anaerococcus</taxon>
    </lineage>
</organism>
<dbReference type="AlphaFoldDB" id="A0A2I1MBK7"/>
<dbReference type="InterPro" id="IPR011330">
    <property type="entry name" value="Glyco_hydro/deAcase_b/a-brl"/>
</dbReference>
<dbReference type="PANTHER" id="PTHR46017">
    <property type="entry name" value="ALPHA-MANNOSIDASE 2C1"/>
    <property type="match status" value="1"/>
</dbReference>
<keyword evidence="4" id="KW-0326">Glycosidase</keyword>
<dbReference type="InterPro" id="IPR027291">
    <property type="entry name" value="Glyco_hydro_38_N_sf"/>
</dbReference>
<accession>A0A2I1MBK7</accession>
<gene>
    <name evidence="6" type="ORF">CYJ34_02005</name>
</gene>
<dbReference type="GO" id="GO:0004559">
    <property type="term" value="F:alpha-mannosidase activity"/>
    <property type="evidence" value="ECO:0007669"/>
    <property type="project" value="InterPro"/>
</dbReference>
<dbReference type="Pfam" id="PF09261">
    <property type="entry name" value="Alpha-mann_mid"/>
    <property type="match status" value="1"/>
</dbReference>
<dbReference type="InterPro" id="IPR041147">
    <property type="entry name" value="GH38_C"/>
</dbReference>
<evidence type="ECO:0000313" key="7">
    <source>
        <dbReference type="Proteomes" id="UP000234335"/>
    </source>
</evidence>
<keyword evidence="2" id="KW-0479">Metal-binding</keyword>
<dbReference type="Proteomes" id="UP000234335">
    <property type="component" value="Unassembled WGS sequence"/>
</dbReference>
<feature type="domain" description="Glycoside hydrolase family 38 central" evidence="5">
    <location>
        <begin position="267"/>
        <end position="345"/>
    </location>
</feature>
<dbReference type="InterPro" id="IPR037094">
    <property type="entry name" value="Glyco_hydro_38_cen_sf"/>
</dbReference>
<evidence type="ECO:0000256" key="3">
    <source>
        <dbReference type="ARBA" id="ARBA00022801"/>
    </source>
</evidence>
<dbReference type="Pfam" id="PF01074">
    <property type="entry name" value="Glyco_hydro_38N"/>
    <property type="match status" value="1"/>
</dbReference>
<dbReference type="Pfam" id="PF17677">
    <property type="entry name" value="Glyco_hydro38C2"/>
    <property type="match status" value="1"/>
</dbReference>
<dbReference type="InterPro" id="IPR015341">
    <property type="entry name" value="Glyco_hydro_38_cen"/>
</dbReference>
<dbReference type="GO" id="GO:0006013">
    <property type="term" value="P:mannose metabolic process"/>
    <property type="evidence" value="ECO:0007669"/>
    <property type="project" value="InterPro"/>
</dbReference>
<sequence>MTDIKVIAHTHWDKEWYFTDNRSMVFSLIDFDEIIDYLSNHDDISTFLLDGQTSIIEDYLRYRPENKDQLKELISKGKIITGPWYTQSDTLVISGESLIRNLQIGMKQATDLGGYQSIGYLPDSFGMSEQMPLLYNQMGLKYAFFRRGIADHLIKDREFNWISSSGESVKAFNLYHYGIMAYPPNEDDGSYIEELVDKLKKFGNRKPYILFNGEDQKPIRKNIAKIIQNSDYDIEIDSLENSLDEVFANANDLADYTGEFTFGQHSRTHKSIFSTRSDLKIKHNRLERYLSEFIEPLSAISYKLGLRYEKELIEECFKLMLLNSAHDSIGMCNSDKTNNFIENRYDKVNDISSNLADSIMRRIGDGVSLSPFNFQVYNTLPYEREEYIKCDILTPFKDFIIKRDGKDIAFELINIEEDQTNLAKSIKEIGVNNKISSDLNLYDKIYRAKILIKDRIIPMGYQTYEIKNSSKNQLKDLFSYDKFIENEFYKIHVNDNGQIIIDGDSNINKIYLEDNADEGDSYDYSSVDKDLFISEGKVLDIKVKKSDMYQNISYKLIRKVPYDLKNRQSRILDNELISYLSITLYKSKKYIELNYKTNNNVIEHRDRVVVDTKIKTTSSIADQQFGTIVRETDYSKYKNWLKEGWDEKPRGIEPMISFAALDSNQTVCGVSDGVREYEILDNNKIAFTMFRSVPYLGKANLNDRPGRASGVHEIQMGHALLDTEIETTLYICDIENDYFKMHDFSKKVLNKAISYQAGEIYDNTDHFVISKNYNCPSNYSLLEVDGAIFSSLKQATNDNDLILRLYNPYRDKDINFKTNIDKLDFVKADETSKDQANNFIRPCGIKTIKIKNQ</sequence>
<reference evidence="6 7" key="1">
    <citation type="submission" date="2017-12" db="EMBL/GenBank/DDBJ databases">
        <title>Phylogenetic diversity of female urinary microbiome.</title>
        <authorList>
            <person name="Thomas-White K."/>
            <person name="Wolfe A.J."/>
        </authorList>
    </citation>
    <scope>NUCLEOTIDE SEQUENCE [LARGE SCALE GENOMIC DNA]</scope>
    <source>
        <strain evidence="6 7">UMB0119</strain>
    </source>
</reference>
<dbReference type="GO" id="GO:0009313">
    <property type="term" value="P:oligosaccharide catabolic process"/>
    <property type="evidence" value="ECO:0007669"/>
    <property type="project" value="TreeGrafter"/>
</dbReference>
<dbReference type="SUPFAM" id="SSF74650">
    <property type="entry name" value="Galactose mutarotase-like"/>
    <property type="match status" value="1"/>
</dbReference>
<proteinExistence type="inferred from homology"/>
<dbReference type="InterPro" id="IPR028995">
    <property type="entry name" value="Glyco_hydro_57/38_cen_sf"/>
</dbReference>
<evidence type="ECO:0000259" key="5">
    <source>
        <dbReference type="SMART" id="SM00872"/>
    </source>
</evidence>
<dbReference type="GO" id="GO:0046872">
    <property type="term" value="F:metal ion binding"/>
    <property type="evidence" value="ECO:0007669"/>
    <property type="project" value="UniProtKB-KW"/>
</dbReference>
<dbReference type="GO" id="GO:0030246">
    <property type="term" value="F:carbohydrate binding"/>
    <property type="evidence" value="ECO:0007669"/>
    <property type="project" value="InterPro"/>
</dbReference>
<dbReference type="Gene3D" id="2.70.98.30">
    <property type="entry name" value="Golgi alpha-mannosidase II, domain 4"/>
    <property type="match status" value="1"/>
</dbReference>
<dbReference type="SUPFAM" id="SSF88688">
    <property type="entry name" value="Families 57/38 glycoside transferase middle domain"/>
    <property type="match status" value="1"/>
</dbReference>
<dbReference type="InterPro" id="IPR011013">
    <property type="entry name" value="Gal_mutarotase_sf_dom"/>
</dbReference>
<comment type="similarity">
    <text evidence="1">Belongs to the glycosyl hydrolase 38 family.</text>
</comment>
<dbReference type="PANTHER" id="PTHR46017:SF2">
    <property type="entry name" value="MANNOSYLGLYCERATE HYDROLASE"/>
    <property type="match status" value="1"/>
</dbReference>
<dbReference type="EMBL" id="PKGS01000001">
    <property type="protein sequence ID" value="PKZ17508.1"/>
    <property type="molecule type" value="Genomic_DNA"/>
</dbReference>
<dbReference type="RefSeq" id="WP_101539668.1">
    <property type="nucleotide sequence ID" value="NZ_PKGS01000001.1"/>
</dbReference>
<dbReference type="SUPFAM" id="SSF88713">
    <property type="entry name" value="Glycoside hydrolase/deacetylase"/>
    <property type="match status" value="1"/>
</dbReference>
<dbReference type="InterPro" id="IPR000602">
    <property type="entry name" value="Glyco_hydro_38_N"/>
</dbReference>
<protein>
    <submittedName>
        <fullName evidence="6">Alpha-mannosidase</fullName>
    </submittedName>
</protein>
<dbReference type="InterPro" id="IPR011682">
    <property type="entry name" value="Glyco_hydro_38_C"/>
</dbReference>
<name>A0A2I1MBK7_9FIRM</name>
<keyword evidence="7" id="KW-1185">Reference proteome</keyword>
<dbReference type="Gene3D" id="1.20.1270.50">
    <property type="entry name" value="Glycoside hydrolase family 38, central domain"/>
    <property type="match status" value="1"/>
</dbReference>
<dbReference type="SMART" id="SM00872">
    <property type="entry name" value="Alpha-mann_mid"/>
    <property type="match status" value="1"/>
</dbReference>
<dbReference type="Gene3D" id="3.20.110.10">
    <property type="entry name" value="Glycoside hydrolase 38, N terminal domain"/>
    <property type="match status" value="1"/>
</dbReference>
<evidence type="ECO:0000313" key="6">
    <source>
        <dbReference type="EMBL" id="PKZ17508.1"/>
    </source>
</evidence>
<evidence type="ECO:0000256" key="4">
    <source>
        <dbReference type="ARBA" id="ARBA00023295"/>
    </source>
</evidence>
<keyword evidence="3" id="KW-0378">Hydrolase</keyword>
<evidence type="ECO:0000256" key="1">
    <source>
        <dbReference type="ARBA" id="ARBA00009792"/>
    </source>
</evidence>